<gene>
    <name evidence="1" type="ORF">RF11_07378</name>
</gene>
<comment type="caution">
    <text evidence="1">The sequence shown here is derived from an EMBL/GenBank/DDBJ whole genome shotgun (WGS) entry which is preliminary data.</text>
</comment>
<accession>A0A0C2M0U9</accession>
<evidence type="ECO:0000313" key="2">
    <source>
        <dbReference type="Proteomes" id="UP000031668"/>
    </source>
</evidence>
<evidence type="ECO:0000313" key="1">
    <source>
        <dbReference type="EMBL" id="KII60615.1"/>
    </source>
</evidence>
<proteinExistence type="predicted"/>
<sequence length="228" mass="25288">MEVLVYLLDDISDGEPNSEIQFEILAVEQYMFSKVSNSQYIVLLDALLQTVKSNLYAVGRSYVRNRPFLSSPSKTPRELQSMGHLEGTTMIKDAQGDATISSVGFENWISLAPDALIISMLNLPIFDMPLFLISNSNVSRMTTNSNILIDLFSREIIKISGVLVVMKAIDVGITVQVGEKYTMSIYTILECEEGYREAMTKIVIGALQVVAKVSAYPWRLGSLICLTA</sequence>
<keyword evidence="2" id="KW-1185">Reference proteome</keyword>
<name>A0A0C2M0U9_THEKT</name>
<dbReference type="EMBL" id="JWZT01005556">
    <property type="protein sequence ID" value="KII60615.1"/>
    <property type="molecule type" value="Genomic_DNA"/>
</dbReference>
<protein>
    <submittedName>
        <fullName evidence="1">Uncharacterized protein</fullName>
    </submittedName>
</protein>
<reference evidence="1 2" key="1">
    <citation type="journal article" date="2014" name="Genome Biol. Evol.">
        <title>The genome of the myxosporean Thelohanellus kitauei shows adaptations to nutrient acquisition within its fish host.</title>
        <authorList>
            <person name="Yang Y."/>
            <person name="Xiong J."/>
            <person name="Zhou Z."/>
            <person name="Huo F."/>
            <person name="Miao W."/>
            <person name="Ran C."/>
            <person name="Liu Y."/>
            <person name="Zhang J."/>
            <person name="Feng J."/>
            <person name="Wang M."/>
            <person name="Wang M."/>
            <person name="Wang L."/>
            <person name="Yao B."/>
        </authorList>
    </citation>
    <scope>NUCLEOTIDE SEQUENCE [LARGE SCALE GENOMIC DNA]</scope>
    <source>
        <strain evidence="1">Wuqing</strain>
    </source>
</reference>
<dbReference type="AlphaFoldDB" id="A0A0C2M0U9"/>
<dbReference type="Proteomes" id="UP000031668">
    <property type="component" value="Unassembled WGS sequence"/>
</dbReference>
<organism evidence="1 2">
    <name type="scientific">Thelohanellus kitauei</name>
    <name type="common">Myxosporean</name>
    <dbReference type="NCBI Taxonomy" id="669202"/>
    <lineage>
        <taxon>Eukaryota</taxon>
        <taxon>Metazoa</taxon>
        <taxon>Cnidaria</taxon>
        <taxon>Myxozoa</taxon>
        <taxon>Myxosporea</taxon>
        <taxon>Bivalvulida</taxon>
        <taxon>Platysporina</taxon>
        <taxon>Myxobolidae</taxon>
        <taxon>Thelohanellus</taxon>
    </lineage>
</organism>